<evidence type="ECO:0000313" key="2">
    <source>
        <dbReference type="Proteomes" id="UP000829378"/>
    </source>
</evidence>
<sequence>MSWNRMGMRKCHYQNQPHWGYKAIPSLPIALQLEPQLMLQLVYRGKDLQWLFLYF</sequence>
<dbReference type="Proteomes" id="UP000829378">
    <property type="component" value="Segment"/>
</dbReference>
<name>A0AAE9JW50_9CAUD</name>
<protein>
    <submittedName>
        <fullName evidence="1">Uncharacterized protein</fullName>
    </submittedName>
</protein>
<evidence type="ECO:0000313" key="1">
    <source>
        <dbReference type="EMBL" id="UNA05931.1"/>
    </source>
</evidence>
<organism evidence="1 2">
    <name type="scientific">Yersinia phage vB_YenM_56.17</name>
    <dbReference type="NCBI Taxonomy" id="2918927"/>
    <lineage>
        <taxon>Viruses</taxon>
        <taxon>Duplodnaviria</taxon>
        <taxon>Heunggongvirae</taxon>
        <taxon>Uroviricota</taxon>
        <taxon>Caudoviricetes</taxon>
        <taxon>Peduoviridae</taxon>
        <taxon>Duonihilunusvirus</taxon>
        <taxon>Duonihilunusvirus YenM5617</taxon>
    </lineage>
</organism>
<proteinExistence type="predicted"/>
<accession>A0AAE9JW50</accession>
<keyword evidence="2" id="KW-1185">Reference proteome</keyword>
<dbReference type="EMBL" id="OM046627">
    <property type="protein sequence ID" value="UNA05931.1"/>
    <property type="molecule type" value="Genomic_DNA"/>
</dbReference>
<reference evidence="1 2" key="1">
    <citation type="submission" date="2021-12" db="EMBL/GenBank/DDBJ databases">
        <title>Genomes of temperate Yersinia enterocolitica phages.</title>
        <authorList>
            <person name="Hammerl J.A."/>
            <person name="Hertwig S."/>
        </authorList>
    </citation>
    <scope>NUCLEOTIDE SEQUENCE [LARGE SCALE GENOMIC DNA]</scope>
</reference>
<gene>
    <name evidence="1" type="ORF">vBYenM5617_043</name>
</gene>